<dbReference type="CDD" id="cd00071">
    <property type="entry name" value="GMPK"/>
    <property type="match status" value="1"/>
</dbReference>
<dbReference type="GO" id="GO:0016787">
    <property type="term" value="F:hydrolase activity"/>
    <property type="evidence" value="ECO:0007669"/>
    <property type="project" value="UniProtKB-KW"/>
</dbReference>
<feature type="region of interest" description="Disordered" evidence="9">
    <location>
        <begin position="1"/>
        <end position="21"/>
    </location>
</feature>
<dbReference type="EC" id="2.7.4.8" evidence="2"/>
<gene>
    <name evidence="11" type="ORF">B9Z19DRAFT_1041000</name>
</gene>
<dbReference type="PANTHER" id="PTHR23117:SF13">
    <property type="entry name" value="GUANYLATE KINASE"/>
    <property type="match status" value="1"/>
</dbReference>
<evidence type="ECO:0000256" key="7">
    <source>
        <dbReference type="ARBA" id="ARBA00022840"/>
    </source>
</evidence>
<dbReference type="InterPro" id="IPR008145">
    <property type="entry name" value="GK/Ca_channel_bsu"/>
</dbReference>
<dbReference type="Gene3D" id="3.40.50.300">
    <property type="entry name" value="P-loop containing nucleotide triphosphate hydrolases"/>
    <property type="match status" value="1"/>
</dbReference>
<dbReference type="Proteomes" id="UP000244722">
    <property type="component" value="Unassembled WGS sequence"/>
</dbReference>
<keyword evidence="12" id="KW-1185">Reference proteome</keyword>
<evidence type="ECO:0000256" key="9">
    <source>
        <dbReference type="SAM" id="MobiDB-lite"/>
    </source>
</evidence>
<evidence type="ECO:0000259" key="10">
    <source>
        <dbReference type="PROSITE" id="PS50052"/>
    </source>
</evidence>
<accession>A0A2T7A3W9</accession>
<dbReference type="STRING" id="42251.A0A2T7A3W9"/>
<feature type="compositionally biased region" description="Polar residues" evidence="9">
    <location>
        <begin position="1"/>
        <end position="11"/>
    </location>
</feature>
<organism evidence="11 12">
    <name type="scientific">Tuber borchii</name>
    <name type="common">White truffle</name>
    <dbReference type="NCBI Taxonomy" id="42251"/>
    <lineage>
        <taxon>Eukaryota</taxon>
        <taxon>Fungi</taxon>
        <taxon>Dikarya</taxon>
        <taxon>Ascomycota</taxon>
        <taxon>Pezizomycotina</taxon>
        <taxon>Pezizomycetes</taxon>
        <taxon>Pezizales</taxon>
        <taxon>Tuberaceae</taxon>
        <taxon>Tuber</taxon>
    </lineage>
</organism>
<dbReference type="InterPro" id="IPR017665">
    <property type="entry name" value="Guanylate_kinase"/>
</dbReference>
<evidence type="ECO:0000256" key="4">
    <source>
        <dbReference type="ARBA" id="ARBA00022679"/>
    </source>
</evidence>
<evidence type="ECO:0000313" key="12">
    <source>
        <dbReference type="Proteomes" id="UP000244722"/>
    </source>
</evidence>
<protein>
    <recommendedName>
        <fullName evidence="3">Guanylate kinase</fullName>
        <ecNumber evidence="2">2.7.4.8</ecNumber>
    </recommendedName>
    <alternativeName>
        <fullName evidence="8">GMP kinase</fullName>
    </alternativeName>
</protein>
<sequence length="199" mass="21863">MTSVPPNSNPTSKPPIVLSAPSGTGKSTLLTRLFAAHPQTFGFSISHTTRQPRSGETPGVDYHFVSPETFESLIAQGAFIEHTRFSGNYYGTSIEAVRAVAEKGRVCVLDIEMEGVKQVKRTDLGAKYVFLKPPSLEELRARLEGRGTETEESLGRRLERARVELGFAEVPGVHDKIIVNDDLDRAYEELEGYILGVIS</sequence>
<dbReference type="FunFam" id="3.30.63.10:FF:000002">
    <property type="entry name" value="Guanylate kinase 1"/>
    <property type="match status" value="1"/>
</dbReference>
<dbReference type="EMBL" id="NESQ01000028">
    <property type="protein sequence ID" value="PUU82436.1"/>
    <property type="molecule type" value="Genomic_DNA"/>
</dbReference>
<evidence type="ECO:0000256" key="2">
    <source>
        <dbReference type="ARBA" id="ARBA00012961"/>
    </source>
</evidence>
<reference evidence="11 12" key="1">
    <citation type="submission" date="2017-04" db="EMBL/GenBank/DDBJ databases">
        <title>Draft genome sequence of Tuber borchii Vittad., a whitish edible truffle.</title>
        <authorList>
            <consortium name="DOE Joint Genome Institute"/>
            <person name="Murat C."/>
            <person name="Kuo A."/>
            <person name="Barry K.W."/>
            <person name="Clum A."/>
            <person name="Dockter R.B."/>
            <person name="Fauchery L."/>
            <person name="Iotti M."/>
            <person name="Kohler A."/>
            <person name="Labutti K."/>
            <person name="Lindquist E.A."/>
            <person name="Lipzen A."/>
            <person name="Ohm R.A."/>
            <person name="Wang M."/>
            <person name="Grigoriev I.V."/>
            <person name="Zambonelli A."/>
            <person name="Martin F.M."/>
        </authorList>
    </citation>
    <scope>NUCLEOTIDE SEQUENCE [LARGE SCALE GENOMIC DNA]</scope>
    <source>
        <strain evidence="11 12">Tbo3840</strain>
    </source>
</reference>
<keyword evidence="5" id="KW-0547">Nucleotide-binding</keyword>
<dbReference type="GO" id="GO:0005829">
    <property type="term" value="C:cytosol"/>
    <property type="evidence" value="ECO:0007669"/>
    <property type="project" value="TreeGrafter"/>
</dbReference>
<dbReference type="GO" id="GO:0004385">
    <property type="term" value="F:GMP kinase activity"/>
    <property type="evidence" value="ECO:0007669"/>
    <property type="project" value="UniProtKB-EC"/>
</dbReference>
<evidence type="ECO:0000313" key="11">
    <source>
        <dbReference type="EMBL" id="PUU82436.1"/>
    </source>
</evidence>
<dbReference type="GO" id="GO:0005524">
    <property type="term" value="F:ATP binding"/>
    <property type="evidence" value="ECO:0007669"/>
    <property type="project" value="UniProtKB-KW"/>
</dbReference>
<dbReference type="AlphaFoldDB" id="A0A2T7A3W9"/>
<keyword evidence="4" id="KW-0808">Transferase</keyword>
<dbReference type="PROSITE" id="PS00856">
    <property type="entry name" value="GUANYLATE_KINASE_1"/>
    <property type="match status" value="1"/>
</dbReference>
<dbReference type="SMART" id="SM00072">
    <property type="entry name" value="GuKc"/>
    <property type="match status" value="1"/>
</dbReference>
<proteinExistence type="inferred from homology"/>
<dbReference type="Gene3D" id="3.30.63.10">
    <property type="entry name" value="Guanylate Kinase phosphate binding domain"/>
    <property type="match status" value="1"/>
</dbReference>
<dbReference type="FunFam" id="3.40.50.300:FF:000776">
    <property type="entry name" value="Guanylate kinase 2"/>
    <property type="match status" value="1"/>
</dbReference>
<keyword evidence="7" id="KW-0067">ATP-binding</keyword>
<dbReference type="SUPFAM" id="SSF52540">
    <property type="entry name" value="P-loop containing nucleoside triphosphate hydrolases"/>
    <property type="match status" value="1"/>
</dbReference>
<name>A0A2T7A3W9_TUBBO</name>
<comment type="similarity">
    <text evidence="1">Belongs to the guanylate kinase family.</text>
</comment>
<feature type="domain" description="Guanylate kinase-like" evidence="10">
    <location>
        <begin position="13"/>
        <end position="195"/>
    </location>
</feature>
<dbReference type="InterPro" id="IPR027417">
    <property type="entry name" value="P-loop_NTPase"/>
</dbReference>
<evidence type="ECO:0000256" key="3">
    <source>
        <dbReference type="ARBA" id="ARBA00016296"/>
    </source>
</evidence>
<dbReference type="PANTHER" id="PTHR23117">
    <property type="entry name" value="GUANYLATE KINASE-RELATED"/>
    <property type="match status" value="1"/>
</dbReference>
<comment type="caution">
    <text evidence="11">The sequence shown here is derived from an EMBL/GenBank/DDBJ whole genome shotgun (WGS) entry which is preliminary data.</text>
</comment>
<keyword evidence="11" id="KW-0378">Hydrolase</keyword>
<keyword evidence="6" id="KW-0418">Kinase</keyword>
<dbReference type="InterPro" id="IPR020590">
    <property type="entry name" value="Guanylate_kinase_CS"/>
</dbReference>
<evidence type="ECO:0000256" key="5">
    <source>
        <dbReference type="ARBA" id="ARBA00022741"/>
    </source>
</evidence>
<evidence type="ECO:0000256" key="6">
    <source>
        <dbReference type="ARBA" id="ARBA00022777"/>
    </source>
</evidence>
<dbReference type="NCBIfam" id="TIGR03263">
    <property type="entry name" value="guanyl_kin"/>
    <property type="match status" value="1"/>
</dbReference>
<dbReference type="InterPro" id="IPR008144">
    <property type="entry name" value="Guanylate_kin-like_dom"/>
</dbReference>
<dbReference type="Pfam" id="PF00625">
    <property type="entry name" value="Guanylate_kin"/>
    <property type="match status" value="1"/>
</dbReference>
<evidence type="ECO:0000256" key="8">
    <source>
        <dbReference type="ARBA" id="ARBA00030128"/>
    </source>
</evidence>
<evidence type="ECO:0000256" key="1">
    <source>
        <dbReference type="ARBA" id="ARBA00005790"/>
    </source>
</evidence>
<dbReference type="PROSITE" id="PS50052">
    <property type="entry name" value="GUANYLATE_KINASE_2"/>
    <property type="match status" value="1"/>
</dbReference>
<dbReference type="OrthoDB" id="6334211at2759"/>